<name>A0A9D4DKA1_DREPO</name>
<dbReference type="EMBL" id="JAIWYP010000010">
    <property type="protein sequence ID" value="KAH3749617.1"/>
    <property type="molecule type" value="Genomic_DNA"/>
</dbReference>
<proteinExistence type="predicted"/>
<organism evidence="1 2">
    <name type="scientific">Dreissena polymorpha</name>
    <name type="common">Zebra mussel</name>
    <name type="synonym">Mytilus polymorpha</name>
    <dbReference type="NCBI Taxonomy" id="45954"/>
    <lineage>
        <taxon>Eukaryota</taxon>
        <taxon>Metazoa</taxon>
        <taxon>Spiralia</taxon>
        <taxon>Lophotrochozoa</taxon>
        <taxon>Mollusca</taxon>
        <taxon>Bivalvia</taxon>
        <taxon>Autobranchia</taxon>
        <taxon>Heteroconchia</taxon>
        <taxon>Euheterodonta</taxon>
        <taxon>Imparidentia</taxon>
        <taxon>Neoheterodontei</taxon>
        <taxon>Myida</taxon>
        <taxon>Dreissenoidea</taxon>
        <taxon>Dreissenidae</taxon>
        <taxon>Dreissena</taxon>
    </lineage>
</organism>
<comment type="caution">
    <text evidence="1">The sequence shown here is derived from an EMBL/GenBank/DDBJ whole genome shotgun (WGS) entry which is preliminary data.</text>
</comment>
<dbReference type="Proteomes" id="UP000828390">
    <property type="component" value="Unassembled WGS sequence"/>
</dbReference>
<accession>A0A9D4DKA1</accession>
<reference evidence="1" key="1">
    <citation type="journal article" date="2019" name="bioRxiv">
        <title>The Genome of the Zebra Mussel, Dreissena polymorpha: A Resource for Invasive Species Research.</title>
        <authorList>
            <person name="McCartney M.A."/>
            <person name="Auch B."/>
            <person name="Kono T."/>
            <person name="Mallez S."/>
            <person name="Zhang Y."/>
            <person name="Obille A."/>
            <person name="Becker A."/>
            <person name="Abrahante J.E."/>
            <person name="Garbe J."/>
            <person name="Badalamenti J.P."/>
            <person name="Herman A."/>
            <person name="Mangelson H."/>
            <person name="Liachko I."/>
            <person name="Sullivan S."/>
            <person name="Sone E.D."/>
            <person name="Koren S."/>
            <person name="Silverstein K.A.T."/>
            <person name="Beckman K.B."/>
            <person name="Gohl D.M."/>
        </authorList>
    </citation>
    <scope>NUCLEOTIDE SEQUENCE</scope>
    <source>
        <strain evidence="1">Duluth1</strain>
        <tissue evidence="1">Whole animal</tissue>
    </source>
</reference>
<protein>
    <submittedName>
        <fullName evidence="1">Uncharacterized protein</fullName>
    </submittedName>
</protein>
<sequence length="76" mass="8930">MLFAAHQYQTVGKEEDEDITQKDSAFHTLSNITSSQVGIFYKYYMAQFESSLSLDPTNWDKYFKRRHRKICAVRTG</sequence>
<evidence type="ECO:0000313" key="2">
    <source>
        <dbReference type="Proteomes" id="UP000828390"/>
    </source>
</evidence>
<gene>
    <name evidence="1" type="ORF">DPMN_184118</name>
</gene>
<reference evidence="1" key="2">
    <citation type="submission" date="2020-11" db="EMBL/GenBank/DDBJ databases">
        <authorList>
            <person name="McCartney M.A."/>
            <person name="Auch B."/>
            <person name="Kono T."/>
            <person name="Mallez S."/>
            <person name="Becker A."/>
            <person name="Gohl D.M."/>
            <person name="Silverstein K.A.T."/>
            <person name="Koren S."/>
            <person name="Bechman K.B."/>
            <person name="Herman A."/>
            <person name="Abrahante J.E."/>
            <person name="Garbe J."/>
        </authorList>
    </citation>
    <scope>NUCLEOTIDE SEQUENCE</scope>
    <source>
        <strain evidence="1">Duluth1</strain>
        <tissue evidence="1">Whole animal</tissue>
    </source>
</reference>
<dbReference type="AlphaFoldDB" id="A0A9D4DKA1"/>
<keyword evidence="2" id="KW-1185">Reference proteome</keyword>
<evidence type="ECO:0000313" key="1">
    <source>
        <dbReference type="EMBL" id="KAH3749617.1"/>
    </source>
</evidence>